<dbReference type="Proteomes" id="UP001500707">
    <property type="component" value="Unassembled WGS sequence"/>
</dbReference>
<gene>
    <name evidence="2" type="ORF">GCM10022295_89270</name>
</gene>
<reference evidence="3" key="1">
    <citation type="journal article" date="2019" name="Int. J. Syst. Evol. Microbiol.">
        <title>The Global Catalogue of Microorganisms (GCM) 10K type strain sequencing project: providing services to taxonomists for standard genome sequencing and annotation.</title>
        <authorList>
            <consortium name="The Broad Institute Genomics Platform"/>
            <consortium name="The Broad Institute Genome Sequencing Center for Infectious Disease"/>
            <person name="Wu L."/>
            <person name="Ma J."/>
        </authorList>
    </citation>
    <scope>NUCLEOTIDE SEQUENCE [LARGE SCALE GENOMIC DNA]</scope>
    <source>
        <strain evidence="3">JCM 17656</strain>
    </source>
</reference>
<sequence>MRHTPLNGSRGRRLAALTLLTSSLLTLLPSTSAFAGWQDEKDGTPTIRGYPVVVPFAPDVLRDCIYNEWKWAPDAQLMWYTQVDNPPSNYSLEENPWGYWGQYPTCDTHIKPGGTPVYIYDGPAKQISNTIDNCSNPQAGTITQAYTTTVTNTATDSYGVSVGISGGNDEDTYGKKLKGVIEASFNYSHTVTMGTATATYQAYTLGVAPYKKGYLEFVPKMIYSNNETTATYPRPTHGKPVWSATVIDKAPVLIPGTQTADGSWRIHYLPC</sequence>
<proteinExistence type="predicted"/>
<dbReference type="EMBL" id="BAABCE010000033">
    <property type="protein sequence ID" value="GAA3593999.1"/>
    <property type="molecule type" value="Genomic_DNA"/>
</dbReference>
<evidence type="ECO:0008006" key="4">
    <source>
        <dbReference type="Google" id="ProtNLM"/>
    </source>
</evidence>
<feature type="chain" id="PRO_5046534871" description="Secreted protein" evidence="1">
    <location>
        <begin position="36"/>
        <end position="271"/>
    </location>
</feature>
<feature type="signal peptide" evidence="1">
    <location>
        <begin position="1"/>
        <end position="35"/>
    </location>
</feature>
<evidence type="ECO:0000313" key="3">
    <source>
        <dbReference type="Proteomes" id="UP001500707"/>
    </source>
</evidence>
<organism evidence="2 3">
    <name type="scientific">Streptomyces osmaniensis</name>
    <dbReference type="NCBI Taxonomy" id="593134"/>
    <lineage>
        <taxon>Bacteria</taxon>
        <taxon>Bacillati</taxon>
        <taxon>Actinomycetota</taxon>
        <taxon>Actinomycetes</taxon>
        <taxon>Kitasatosporales</taxon>
        <taxon>Streptomycetaceae</taxon>
        <taxon>Streptomyces</taxon>
    </lineage>
</organism>
<evidence type="ECO:0000256" key="1">
    <source>
        <dbReference type="SAM" id="SignalP"/>
    </source>
</evidence>
<name>A0ABP6Z0E3_9ACTN</name>
<keyword evidence="3" id="KW-1185">Reference proteome</keyword>
<comment type="caution">
    <text evidence="2">The sequence shown here is derived from an EMBL/GenBank/DDBJ whole genome shotgun (WGS) entry which is preliminary data.</text>
</comment>
<keyword evidence="1" id="KW-0732">Signal</keyword>
<protein>
    <recommendedName>
        <fullName evidence="4">Secreted protein</fullName>
    </recommendedName>
</protein>
<evidence type="ECO:0000313" key="2">
    <source>
        <dbReference type="EMBL" id="GAA3593999.1"/>
    </source>
</evidence>
<accession>A0ABP6Z0E3</accession>